<feature type="region of interest" description="Disordered" evidence="3">
    <location>
        <begin position="414"/>
        <end position="491"/>
    </location>
</feature>
<keyword evidence="5" id="KW-1185">Reference proteome</keyword>
<dbReference type="OrthoDB" id="191139at2759"/>
<dbReference type="PANTHER" id="PTHR24320">
    <property type="entry name" value="RETINOL DEHYDROGENASE"/>
    <property type="match status" value="1"/>
</dbReference>
<dbReference type="GO" id="GO:0016491">
    <property type="term" value="F:oxidoreductase activity"/>
    <property type="evidence" value="ECO:0007669"/>
    <property type="project" value="UniProtKB-KW"/>
</dbReference>
<accession>A0A9N8DT23</accession>
<dbReference type="Proteomes" id="UP001153069">
    <property type="component" value="Unassembled WGS sequence"/>
</dbReference>
<dbReference type="Gene3D" id="3.40.50.720">
    <property type="entry name" value="NAD(P)-binding Rossmann-like Domain"/>
    <property type="match status" value="1"/>
</dbReference>
<sequence length="491" mass="53749">MTAGNNDTVASKAHCDRQYYLTKNTQLYWTLQNTWTYPYAQTYVNRLLQEAPAVKGPLNKQLAVITNIALNGSSYHAAEELALSLGMHLILLSGKKLSKLKQVEEALLREARQRGVANNTNYLKPTVYKIQYDDNSLSSVMQAAQDVMEIANNGSKDGKFQYNGQIPVLIHNPSGVTVAYETTKEGIEINVARNFVAPHLLTEQLLPCLKKAATDTFKPRIVQVSSVGHCQGTDFDPERFLDMPEEGGAPDGTLQQTLVNEDGDNTHVAVKVYVENEELDGPVVMYYRSRMAVIADGIALAREEPSLAPVSVYPGSVSSSSKKSLGIAETIYQTGFSVFQLSPRQAARATLRAVLDPIFNDGSVSHMRGAYLHCDGNAWTVADPTVEDPVTGAPYILDDYATKVRECVKRLLSERIQPTADGPETTHGDATKSQEDKGESDEKAGTEKTSDETSEEPPKDLLSGDDDDTKPALEESQVVPSENDSEKQGEE</sequence>
<dbReference type="InterPro" id="IPR036291">
    <property type="entry name" value="NAD(P)-bd_dom_sf"/>
</dbReference>
<dbReference type="SUPFAM" id="SSF51735">
    <property type="entry name" value="NAD(P)-binding Rossmann-fold domains"/>
    <property type="match status" value="1"/>
</dbReference>
<keyword evidence="2" id="KW-0560">Oxidoreductase</keyword>
<evidence type="ECO:0000313" key="5">
    <source>
        <dbReference type="Proteomes" id="UP001153069"/>
    </source>
</evidence>
<comment type="caution">
    <text evidence="4">The sequence shown here is derived from an EMBL/GenBank/DDBJ whole genome shotgun (WGS) entry which is preliminary data.</text>
</comment>
<protein>
    <submittedName>
        <fullName evidence="4">Short chain dehydrogenase</fullName>
    </submittedName>
</protein>
<evidence type="ECO:0000256" key="2">
    <source>
        <dbReference type="ARBA" id="ARBA00023002"/>
    </source>
</evidence>
<proteinExistence type="inferred from homology"/>
<dbReference type="PANTHER" id="PTHR24320:SF148">
    <property type="entry name" value="NAD(P)-BINDING ROSSMANN-FOLD SUPERFAMILY PROTEIN"/>
    <property type="match status" value="1"/>
</dbReference>
<reference evidence="4" key="1">
    <citation type="submission" date="2020-06" db="EMBL/GenBank/DDBJ databases">
        <authorList>
            <consortium name="Plant Systems Biology data submission"/>
        </authorList>
    </citation>
    <scope>NUCLEOTIDE SEQUENCE</scope>
    <source>
        <strain evidence="4">D6</strain>
    </source>
</reference>
<evidence type="ECO:0000256" key="3">
    <source>
        <dbReference type="SAM" id="MobiDB-lite"/>
    </source>
</evidence>
<evidence type="ECO:0000256" key="1">
    <source>
        <dbReference type="ARBA" id="ARBA00006484"/>
    </source>
</evidence>
<comment type="similarity">
    <text evidence="1">Belongs to the short-chain dehydrogenases/reductases (SDR) family.</text>
</comment>
<organism evidence="4 5">
    <name type="scientific">Seminavis robusta</name>
    <dbReference type="NCBI Taxonomy" id="568900"/>
    <lineage>
        <taxon>Eukaryota</taxon>
        <taxon>Sar</taxon>
        <taxon>Stramenopiles</taxon>
        <taxon>Ochrophyta</taxon>
        <taxon>Bacillariophyta</taxon>
        <taxon>Bacillariophyceae</taxon>
        <taxon>Bacillariophycidae</taxon>
        <taxon>Naviculales</taxon>
        <taxon>Naviculaceae</taxon>
        <taxon>Seminavis</taxon>
    </lineage>
</organism>
<gene>
    <name evidence="4" type="ORF">SEMRO_330_G118930.1</name>
</gene>
<evidence type="ECO:0000313" key="4">
    <source>
        <dbReference type="EMBL" id="CAB9508029.1"/>
    </source>
</evidence>
<dbReference type="EMBL" id="CAICTM010000329">
    <property type="protein sequence ID" value="CAB9508029.1"/>
    <property type="molecule type" value="Genomic_DNA"/>
</dbReference>
<feature type="compositionally biased region" description="Basic and acidic residues" evidence="3">
    <location>
        <begin position="424"/>
        <end position="459"/>
    </location>
</feature>
<name>A0A9N8DT23_9STRA</name>
<dbReference type="AlphaFoldDB" id="A0A9N8DT23"/>